<comment type="caution">
    <text evidence="1">The sequence shown here is derived from an EMBL/GenBank/DDBJ whole genome shotgun (WGS) entry which is preliminary data.</text>
</comment>
<accession>A0ABN8GKT6</accession>
<dbReference type="EMBL" id="CAKMMG010000005">
    <property type="protein sequence ID" value="CAH1211399.1"/>
    <property type="molecule type" value="Genomic_DNA"/>
</dbReference>
<gene>
    <name evidence="1" type="ORF">PAECIP111892_03559</name>
</gene>
<reference evidence="1" key="1">
    <citation type="submission" date="2022-01" db="EMBL/GenBank/DDBJ databases">
        <authorList>
            <person name="Criscuolo A."/>
        </authorList>
    </citation>
    <scope>NUCLEOTIDE SEQUENCE</scope>
    <source>
        <strain evidence="1">CIP111892</strain>
    </source>
</reference>
<dbReference type="Proteomes" id="UP000838324">
    <property type="component" value="Unassembled WGS sequence"/>
</dbReference>
<sequence length="75" mass="8209">MLVEDVYMKRCEGTSNFQALQLKELGGNSHTGGIRSSYAKKVPLRNIAFPIYFVAAQHKKAPPAKTADRASKGTI</sequence>
<evidence type="ECO:0000313" key="1">
    <source>
        <dbReference type="EMBL" id="CAH1211399.1"/>
    </source>
</evidence>
<keyword evidence="2" id="KW-1185">Reference proteome</keyword>
<name>A0ABN8GKT6_9BACL</name>
<organism evidence="1 2">
    <name type="scientific">Paenibacillus auburnensis</name>
    <dbReference type="NCBI Taxonomy" id="2905649"/>
    <lineage>
        <taxon>Bacteria</taxon>
        <taxon>Bacillati</taxon>
        <taxon>Bacillota</taxon>
        <taxon>Bacilli</taxon>
        <taxon>Bacillales</taxon>
        <taxon>Paenibacillaceae</taxon>
        <taxon>Paenibacillus</taxon>
    </lineage>
</organism>
<proteinExistence type="predicted"/>
<protein>
    <submittedName>
        <fullName evidence="1">Uncharacterized protein</fullName>
    </submittedName>
</protein>
<evidence type="ECO:0000313" key="2">
    <source>
        <dbReference type="Proteomes" id="UP000838324"/>
    </source>
</evidence>